<dbReference type="Proteomes" id="UP000033188">
    <property type="component" value="Chromosome 3"/>
</dbReference>
<protein>
    <submittedName>
        <fullName evidence="1">Uncharacterized protein</fullName>
    </submittedName>
</protein>
<dbReference type="VEuPathDB" id="PiroplasmaDB:BBBOND_0307840"/>
<dbReference type="KEGG" id="bbig:BBBOND_0307840"/>
<dbReference type="RefSeq" id="XP_012769066.1">
    <property type="nucleotide sequence ID" value="XM_012913612.1"/>
</dbReference>
<proteinExistence type="predicted"/>
<sequence length="70" mass="7784">MGGGKPGQPCWSERKEHDWRKALSTRIVDVDGAVSHLNRLFVSVMGIQEITVAVSETVIHNQSTTHQKTQ</sequence>
<reference evidence="2" key="1">
    <citation type="journal article" date="2014" name="Nucleic Acids Res.">
        <title>The evolutionary dynamics of variant antigen genes in Babesia reveal a history of genomic innovation underlying host-parasite interaction.</title>
        <authorList>
            <person name="Jackson A.P."/>
            <person name="Otto T.D."/>
            <person name="Darby A."/>
            <person name="Ramaprasad A."/>
            <person name="Xia D."/>
            <person name="Echaide I.E."/>
            <person name="Farber M."/>
            <person name="Gahlot S."/>
            <person name="Gamble J."/>
            <person name="Gupta D."/>
            <person name="Gupta Y."/>
            <person name="Jackson L."/>
            <person name="Malandrin L."/>
            <person name="Malas T.B."/>
            <person name="Moussa E."/>
            <person name="Nair M."/>
            <person name="Reid A.J."/>
            <person name="Sanders M."/>
            <person name="Sharma J."/>
            <person name="Tracey A."/>
            <person name="Quail M.A."/>
            <person name="Weir W."/>
            <person name="Wastling J.M."/>
            <person name="Hall N."/>
            <person name="Willadsen P."/>
            <person name="Lingelbach K."/>
            <person name="Shiels B."/>
            <person name="Tait A."/>
            <person name="Berriman M."/>
            <person name="Allred D.R."/>
            <person name="Pain A."/>
        </authorList>
    </citation>
    <scope>NUCLEOTIDE SEQUENCE [LARGE SCALE GENOMIC DNA]</scope>
    <source>
        <strain evidence="2">Bond</strain>
    </source>
</reference>
<evidence type="ECO:0000313" key="1">
    <source>
        <dbReference type="EMBL" id="CDR96880.1"/>
    </source>
</evidence>
<evidence type="ECO:0000313" key="2">
    <source>
        <dbReference type="Proteomes" id="UP000033188"/>
    </source>
</evidence>
<gene>
    <name evidence="1" type="ORF">BBBOND_0307840</name>
</gene>
<organism evidence="1 2">
    <name type="scientific">Babesia bigemina</name>
    <dbReference type="NCBI Taxonomy" id="5866"/>
    <lineage>
        <taxon>Eukaryota</taxon>
        <taxon>Sar</taxon>
        <taxon>Alveolata</taxon>
        <taxon>Apicomplexa</taxon>
        <taxon>Aconoidasida</taxon>
        <taxon>Piroplasmida</taxon>
        <taxon>Babesiidae</taxon>
        <taxon>Babesia</taxon>
    </lineage>
</organism>
<keyword evidence="2" id="KW-1185">Reference proteome</keyword>
<dbReference type="EMBL" id="LK391709">
    <property type="protein sequence ID" value="CDR96880.1"/>
    <property type="molecule type" value="Genomic_DNA"/>
</dbReference>
<dbReference type="GeneID" id="24565421"/>
<name>A0A061DE71_BABBI</name>
<dbReference type="AlphaFoldDB" id="A0A061DE71"/>
<accession>A0A061DE71</accession>